<accession>A0A261VEY6</accession>
<evidence type="ECO:0000256" key="3">
    <source>
        <dbReference type="ARBA" id="ARBA00022763"/>
    </source>
</evidence>
<reference evidence="7" key="1">
    <citation type="submission" date="2017-05" db="EMBL/GenBank/DDBJ databases">
        <title>Complete and WGS of Bordetella genogroups.</title>
        <authorList>
            <person name="Spilker T."/>
            <person name="Lipuma J."/>
        </authorList>
    </citation>
    <scope>NUCLEOTIDE SEQUENCE [LARGE SCALE GENOMIC DNA]</scope>
    <source>
        <strain evidence="7">AU8256</strain>
    </source>
</reference>
<dbReference type="GO" id="GO:0008725">
    <property type="term" value="F:DNA-3-methyladenine glycosylase activity"/>
    <property type="evidence" value="ECO:0007669"/>
    <property type="project" value="TreeGrafter"/>
</dbReference>
<dbReference type="RefSeq" id="WP_028352792.1">
    <property type="nucleotide sequence ID" value="NZ_NEVT01000008.1"/>
</dbReference>
<feature type="domain" description="HhH-GPD" evidence="5">
    <location>
        <begin position="58"/>
        <end position="209"/>
    </location>
</feature>
<comment type="caution">
    <text evidence="6">The sequence shown here is derived from an EMBL/GenBank/DDBJ whole genome shotgun (WGS) entry which is preliminary data.</text>
</comment>
<dbReference type="GO" id="GO:0006285">
    <property type="term" value="P:base-excision repair, AP site formation"/>
    <property type="evidence" value="ECO:0007669"/>
    <property type="project" value="TreeGrafter"/>
</dbReference>
<dbReference type="GO" id="GO:0032993">
    <property type="term" value="C:protein-DNA complex"/>
    <property type="evidence" value="ECO:0007669"/>
    <property type="project" value="TreeGrafter"/>
</dbReference>
<dbReference type="CDD" id="cd00056">
    <property type="entry name" value="ENDO3c"/>
    <property type="match status" value="1"/>
</dbReference>
<keyword evidence="7" id="KW-1185">Reference proteome</keyword>
<dbReference type="GO" id="GO:0043916">
    <property type="term" value="F:DNA-7-methylguanine glycosylase activity"/>
    <property type="evidence" value="ECO:0007669"/>
    <property type="project" value="TreeGrafter"/>
</dbReference>
<organism evidence="6 7">
    <name type="scientific">Bordetella genomosp. 2</name>
    <dbReference type="NCBI Taxonomy" id="1983456"/>
    <lineage>
        <taxon>Bacteria</taxon>
        <taxon>Pseudomonadati</taxon>
        <taxon>Pseudomonadota</taxon>
        <taxon>Betaproteobacteria</taxon>
        <taxon>Burkholderiales</taxon>
        <taxon>Alcaligenaceae</taxon>
        <taxon>Bordetella</taxon>
    </lineage>
</organism>
<dbReference type="GO" id="GO:0005737">
    <property type="term" value="C:cytoplasm"/>
    <property type="evidence" value="ECO:0007669"/>
    <property type="project" value="TreeGrafter"/>
</dbReference>
<dbReference type="GO" id="GO:0006307">
    <property type="term" value="P:DNA alkylation repair"/>
    <property type="evidence" value="ECO:0007669"/>
    <property type="project" value="TreeGrafter"/>
</dbReference>
<proteinExistence type="predicted"/>
<evidence type="ECO:0000313" key="6">
    <source>
        <dbReference type="EMBL" id="OZI72595.1"/>
    </source>
</evidence>
<dbReference type="Pfam" id="PF00730">
    <property type="entry name" value="HhH-GPD"/>
    <property type="match status" value="1"/>
</dbReference>
<dbReference type="Gene3D" id="1.10.1670.40">
    <property type="match status" value="1"/>
</dbReference>
<evidence type="ECO:0000256" key="1">
    <source>
        <dbReference type="ARBA" id="ARBA00000086"/>
    </source>
</evidence>
<dbReference type="InterPro" id="IPR011257">
    <property type="entry name" value="DNA_glycosylase"/>
</dbReference>
<dbReference type="PANTHER" id="PTHR43003">
    <property type="entry name" value="DNA-3-METHYLADENINE GLYCOSYLASE"/>
    <property type="match status" value="1"/>
</dbReference>
<keyword evidence="4" id="KW-0234">DNA repair</keyword>
<dbReference type="EMBL" id="NEVT01000008">
    <property type="protein sequence ID" value="OZI72595.1"/>
    <property type="molecule type" value="Genomic_DNA"/>
</dbReference>
<dbReference type="EC" id="3.2.2.21" evidence="2"/>
<evidence type="ECO:0000256" key="4">
    <source>
        <dbReference type="ARBA" id="ARBA00023204"/>
    </source>
</evidence>
<protein>
    <recommendedName>
        <fullName evidence="2">DNA-3-methyladenine glycosylase II</fullName>
        <ecNumber evidence="2">3.2.2.21</ecNumber>
    </recommendedName>
</protein>
<dbReference type="AlphaFoldDB" id="A0A261VEY6"/>
<name>A0A261VEY6_9BORD</name>
<keyword evidence="6" id="KW-0378">Hydrolase</keyword>
<evidence type="ECO:0000313" key="7">
    <source>
        <dbReference type="Proteomes" id="UP000215633"/>
    </source>
</evidence>
<dbReference type="GO" id="GO:0032131">
    <property type="term" value="F:alkylated DNA binding"/>
    <property type="evidence" value="ECO:0007669"/>
    <property type="project" value="TreeGrafter"/>
</dbReference>
<evidence type="ECO:0000259" key="5">
    <source>
        <dbReference type="SMART" id="SM00478"/>
    </source>
</evidence>
<gene>
    <name evidence="6" type="ORF">CAL24_20120</name>
</gene>
<dbReference type="InterPro" id="IPR003265">
    <property type="entry name" value="HhH-GPD_domain"/>
</dbReference>
<comment type="catalytic activity">
    <reaction evidence="1">
        <text>Hydrolysis of alkylated DNA, releasing 3-methyladenine, 3-methylguanine, 7-methylguanine and 7-methyladenine.</text>
        <dbReference type="EC" id="3.2.2.21"/>
    </reaction>
</comment>
<dbReference type="Gene3D" id="1.10.340.30">
    <property type="entry name" value="Hypothetical protein, domain 2"/>
    <property type="match status" value="1"/>
</dbReference>
<sequence length="220" mass="23437">MPAPLPAPARLTTQDAVDQHLRQLIELDPRLRPVRAAVGDVPLRARPAGFAGLARVICGQQVSVASADAIWRRLEALPGATTPDGFLALGERGLQGVGLSRSKFQGLTVLANALAAGELDLPAIEAMPTEAAIAALTRYKGVGPWTAEIYLMFCAGHPDIFPAGDIALQKAVGDALTPGQTPDRPRLIAMAAEWSPYRAAAALLFWRFYRVTRQRDGVGL</sequence>
<keyword evidence="3" id="KW-0227">DNA damage</keyword>
<evidence type="ECO:0000256" key="2">
    <source>
        <dbReference type="ARBA" id="ARBA00012000"/>
    </source>
</evidence>
<keyword evidence="6" id="KW-0326">Glycosidase</keyword>
<dbReference type="SUPFAM" id="SSF48150">
    <property type="entry name" value="DNA-glycosylase"/>
    <property type="match status" value="1"/>
</dbReference>
<dbReference type="PANTHER" id="PTHR43003:SF13">
    <property type="entry name" value="DNA-3-METHYLADENINE GLYCOSYLASE 2"/>
    <property type="match status" value="1"/>
</dbReference>
<dbReference type="InterPro" id="IPR051912">
    <property type="entry name" value="Alkylbase_DNA_Glycosylase/TA"/>
</dbReference>
<dbReference type="SMART" id="SM00478">
    <property type="entry name" value="ENDO3c"/>
    <property type="match status" value="1"/>
</dbReference>
<dbReference type="Proteomes" id="UP000215633">
    <property type="component" value="Unassembled WGS sequence"/>
</dbReference>